<evidence type="ECO:0000259" key="5">
    <source>
        <dbReference type="SMART" id="SM01217"/>
    </source>
</evidence>
<dbReference type="Pfam" id="PF14310">
    <property type="entry name" value="Fn3-like"/>
    <property type="match status" value="1"/>
</dbReference>
<evidence type="ECO:0000256" key="3">
    <source>
        <dbReference type="SAM" id="Phobius"/>
    </source>
</evidence>
<accession>A0ABV1CN37</accession>
<dbReference type="PANTHER" id="PTHR42715">
    <property type="entry name" value="BETA-GLUCOSIDASE"/>
    <property type="match status" value="1"/>
</dbReference>
<protein>
    <submittedName>
        <fullName evidence="6">Glycoside hydrolase family 3 C-terminal domain-containing protein</fullName>
    </submittedName>
</protein>
<dbReference type="InterPro" id="IPR026891">
    <property type="entry name" value="Fn3-like"/>
</dbReference>
<name>A0ABV1CN37_9FIRM</name>
<dbReference type="SUPFAM" id="SSF52279">
    <property type="entry name" value="Beta-D-glucan exohydrolase, C-terminal domain"/>
    <property type="match status" value="1"/>
</dbReference>
<evidence type="ECO:0000256" key="4">
    <source>
        <dbReference type="SAM" id="SignalP"/>
    </source>
</evidence>
<comment type="caution">
    <text evidence="6">The sequence shown here is derived from an EMBL/GenBank/DDBJ whole genome shotgun (WGS) entry which is preliminary data.</text>
</comment>
<dbReference type="Gene3D" id="3.40.50.1700">
    <property type="entry name" value="Glycoside hydrolase family 3 C-terminal domain"/>
    <property type="match status" value="1"/>
</dbReference>
<evidence type="ECO:0000256" key="2">
    <source>
        <dbReference type="ARBA" id="ARBA00022801"/>
    </source>
</evidence>
<dbReference type="Gene3D" id="2.60.40.10">
    <property type="entry name" value="Immunoglobulins"/>
    <property type="match status" value="1"/>
</dbReference>
<feature type="transmembrane region" description="Helical" evidence="3">
    <location>
        <begin position="999"/>
        <end position="1024"/>
    </location>
</feature>
<keyword evidence="3" id="KW-1133">Transmembrane helix</keyword>
<keyword evidence="3" id="KW-0812">Transmembrane</keyword>
<dbReference type="Pfam" id="PF00933">
    <property type="entry name" value="Glyco_hydro_3"/>
    <property type="match status" value="1"/>
</dbReference>
<dbReference type="Gene3D" id="3.20.20.300">
    <property type="entry name" value="Glycoside hydrolase, family 3, N-terminal domain"/>
    <property type="match status" value="1"/>
</dbReference>
<dbReference type="InterPro" id="IPR050288">
    <property type="entry name" value="Cellulose_deg_GH3"/>
</dbReference>
<dbReference type="GO" id="GO:0016787">
    <property type="term" value="F:hydrolase activity"/>
    <property type="evidence" value="ECO:0007669"/>
    <property type="project" value="UniProtKB-KW"/>
</dbReference>
<dbReference type="PANTHER" id="PTHR42715:SF10">
    <property type="entry name" value="BETA-GLUCOSIDASE"/>
    <property type="match status" value="1"/>
</dbReference>
<organism evidence="6 7">
    <name type="scientific">Blautia acetigignens</name>
    <dbReference type="NCBI Taxonomy" id="2981783"/>
    <lineage>
        <taxon>Bacteria</taxon>
        <taxon>Bacillati</taxon>
        <taxon>Bacillota</taxon>
        <taxon>Clostridia</taxon>
        <taxon>Lachnospirales</taxon>
        <taxon>Lachnospiraceae</taxon>
        <taxon>Blautia</taxon>
    </lineage>
</organism>
<evidence type="ECO:0000256" key="1">
    <source>
        <dbReference type="ARBA" id="ARBA00005336"/>
    </source>
</evidence>
<keyword evidence="3" id="KW-0472">Membrane</keyword>
<keyword evidence="7" id="KW-1185">Reference proteome</keyword>
<feature type="chain" id="PRO_5045492768" evidence="4">
    <location>
        <begin position="29"/>
        <end position="1034"/>
    </location>
</feature>
<dbReference type="InterPro" id="IPR001764">
    <property type="entry name" value="Glyco_hydro_3_N"/>
</dbReference>
<dbReference type="InterPro" id="IPR036962">
    <property type="entry name" value="Glyco_hydro_3_N_sf"/>
</dbReference>
<dbReference type="Proteomes" id="UP001470752">
    <property type="component" value="Unassembled WGS sequence"/>
</dbReference>
<dbReference type="InterPro" id="IPR002772">
    <property type="entry name" value="Glyco_hydro_3_C"/>
</dbReference>
<sequence length="1034" mass="113224">MPHAKLWRGMATTTASLLILSLGTSAIADSRAGFLNAQLGTSNYKTIKTDTKSAGDGSYFDSEFSELEDLIQEEQNVAEQIGQEGCVLLKNTDQALPLNAENEKVTLWGLNSTNPVLGGLIGSSAAVNQDAGQKSYGLKEALQEKGFELNPEMEEFYNSSAMDKYKMKAAFFGNEVPGHALVPAFMPTYENPSEYFVGEAPVSVYTEDILKTADDTAAVVVISRDSSEAADYSTDMKCSSPDDSFERPLALSQNEKDMLSLAKSHSKKVIVHINSDSPMEIDELKNDAGINSILWTGEPGINGFLGIADVIAGNVSPSGHLPDTYAKNATSSPSMVNFGVYTYENNSQNSKELKDTDRGDWYVVESEGIYVGYKYYETRYEDYILKQGNADATEGSTTGEAWKYEDEVTYPFGYGLSYTTFEQTLKSVEVNPGSTGTAVVSVKNTGAYAGKCVVQLYVQAPYTEGGLEKASVQLLDFEKTPVLEPDESTEVTINFDPQYMASYDQNAEKNNGTKGAWVLENGDYYFSVGNGAHEALNNILAKKTGSTDDLITATEEEIVNSDNAFLWTVDETDSETYSANVENALQSADLNNFIEDAVTYTTRADWSKGWETVEGITATEEMLKGLTNHTYELSENGEGLEWGTEGALKVCDFITTDEDGNYTGVIDFNDPSWDTLVNEISLEEAIAFIEGNGDGLQSISSVGYPSNGRNDGPVGFAYDQVPGYSQKWSASDSGEATYVSDENPYASYSMAVMPTEPVVAATFNKELTEREGEILGEISLWSNIPAIMGPGLCLHRNPYNARNHEYYSEDAMLTNLLGTALCKGGASKGLMMEPKHLAFNHQEMNRTGVSTFLTEQAGRENELRGFQGALQSNYAMGIMTAFNRIGTIYSGAYEGVLVQIVRNEWGYTGWITTDLINGAEYQNWRDVIFGGGSDVLSNHSTFAETSLGTMSDNTKTIQKDTSFQEKMKAGLKYYLYTTARSNAMNGITSDTETVYVKTWWQNTILGVEIGLGILTTVFGILYVLQLWKKKKEQA</sequence>
<proteinExistence type="inferred from homology"/>
<keyword evidence="2 6" id="KW-0378">Hydrolase</keyword>
<dbReference type="SMART" id="SM01217">
    <property type="entry name" value="Fn3_like"/>
    <property type="match status" value="1"/>
</dbReference>
<evidence type="ECO:0000313" key="7">
    <source>
        <dbReference type="Proteomes" id="UP001470752"/>
    </source>
</evidence>
<dbReference type="SUPFAM" id="SSF51445">
    <property type="entry name" value="(Trans)glycosidases"/>
    <property type="match status" value="1"/>
</dbReference>
<dbReference type="RefSeq" id="WP_262579783.1">
    <property type="nucleotide sequence ID" value="NZ_JAOQJM010000012.1"/>
</dbReference>
<dbReference type="EMBL" id="JBBNFW010000157">
    <property type="protein sequence ID" value="MEQ2413051.1"/>
    <property type="molecule type" value="Genomic_DNA"/>
</dbReference>
<dbReference type="InterPro" id="IPR036881">
    <property type="entry name" value="Glyco_hydro_3_C_sf"/>
</dbReference>
<keyword evidence="4" id="KW-0732">Signal</keyword>
<comment type="similarity">
    <text evidence="1">Belongs to the glycosyl hydrolase 3 family.</text>
</comment>
<gene>
    <name evidence="6" type="ORF">AAAX94_08445</name>
</gene>
<dbReference type="InterPro" id="IPR013783">
    <property type="entry name" value="Ig-like_fold"/>
</dbReference>
<dbReference type="Pfam" id="PF01915">
    <property type="entry name" value="Glyco_hydro_3_C"/>
    <property type="match status" value="1"/>
</dbReference>
<dbReference type="InterPro" id="IPR017853">
    <property type="entry name" value="GH"/>
</dbReference>
<feature type="signal peptide" evidence="4">
    <location>
        <begin position="1"/>
        <end position="28"/>
    </location>
</feature>
<evidence type="ECO:0000313" key="6">
    <source>
        <dbReference type="EMBL" id="MEQ2413051.1"/>
    </source>
</evidence>
<reference evidence="6 7" key="1">
    <citation type="submission" date="2024-04" db="EMBL/GenBank/DDBJ databases">
        <title>Human intestinal bacterial collection.</title>
        <authorList>
            <person name="Pauvert C."/>
            <person name="Hitch T.C.A."/>
            <person name="Clavel T."/>
        </authorList>
    </citation>
    <scope>NUCLEOTIDE SEQUENCE [LARGE SCALE GENOMIC DNA]</scope>
    <source>
        <strain evidence="6 7">CLA-AA-H161</strain>
    </source>
</reference>
<feature type="domain" description="Fibronectin type III-like" evidence="5">
    <location>
        <begin position="452"/>
        <end position="532"/>
    </location>
</feature>